<proteinExistence type="predicted"/>
<feature type="chain" id="PRO_5045481144" evidence="2">
    <location>
        <begin position="24"/>
        <end position="93"/>
    </location>
</feature>
<evidence type="ECO:0000256" key="2">
    <source>
        <dbReference type="SAM" id="SignalP"/>
    </source>
</evidence>
<keyword evidence="4" id="KW-1185">Reference proteome</keyword>
<reference evidence="3 4" key="1">
    <citation type="submission" date="2021-02" db="EMBL/GenBank/DDBJ databases">
        <title>De Novo genome assembly of isolated myxobacteria.</title>
        <authorList>
            <person name="Stevens D.C."/>
        </authorList>
    </citation>
    <scope>NUCLEOTIDE SEQUENCE [LARGE SCALE GENOMIC DNA]</scope>
    <source>
        <strain evidence="3 4">ATCC 29039</strain>
    </source>
</reference>
<gene>
    <name evidence="3" type="ORF">JYK02_36380</name>
</gene>
<sequence length="93" mass="9701">MNLLRRSLLLAPALLLAPMTASARPPDCTNAWCETQQCATLCLEAGHIITCGDYGVCVGASPVAPSEPQASVQSSQAEEDASEAVCREPEARG</sequence>
<evidence type="ECO:0000256" key="1">
    <source>
        <dbReference type="SAM" id="MobiDB-lite"/>
    </source>
</evidence>
<comment type="caution">
    <text evidence="3">The sequence shown here is derived from an EMBL/GenBank/DDBJ whole genome shotgun (WGS) entry which is preliminary data.</text>
</comment>
<evidence type="ECO:0000313" key="3">
    <source>
        <dbReference type="EMBL" id="MBN8233006.1"/>
    </source>
</evidence>
<dbReference type="RefSeq" id="WP_207057560.1">
    <property type="nucleotide sequence ID" value="NZ_JAFIMU010000016.1"/>
</dbReference>
<protein>
    <submittedName>
        <fullName evidence="3">Uncharacterized protein</fullName>
    </submittedName>
</protein>
<name>A0ABS3DNU5_9BACT</name>
<feature type="region of interest" description="Disordered" evidence="1">
    <location>
        <begin position="64"/>
        <end position="93"/>
    </location>
</feature>
<keyword evidence="2" id="KW-0732">Signal</keyword>
<dbReference type="EMBL" id="JAFIMU010000016">
    <property type="protein sequence ID" value="MBN8233006.1"/>
    <property type="molecule type" value="Genomic_DNA"/>
</dbReference>
<accession>A0ABS3DNU5</accession>
<organism evidence="3 4">
    <name type="scientific">Corallococcus macrosporus</name>
    <dbReference type="NCBI Taxonomy" id="35"/>
    <lineage>
        <taxon>Bacteria</taxon>
        <taxon>Pseudomonadati</taxon>
        <taxon>Myxococcota</taxon>
        <taxon>Myxococcia</taxon>
        <taxon>Myxococcales</taxon>
        <taxon>Cystobacterineae</taxon>
        <taxon>Myxococcaceae</taxon>
        <taxon>Corallococcus</taxon>
    </lineage>
</organism>
<evidence type="ECO:0000313" key="4">
    <source>
        <dbReference type="Proteomes" id="UP000664052"/>
    </source>
</evidence>
<feature type="signal peptide" evidence="2">
    <location>
        <begin position="1"/>
        <end position="23"/>
    </location>
</feature>
<dbReference type="Proteomes" id="UP000664052">
    <property type="component" value="Unassembled WGS sequence"/>
</dbReference>